<dbReference type="Proteomes" id="UP000499080">
    <property type="component" value="Unassembled WGS sequence"/>
</dbReference>
<dbReference type="AlphaFoldDB" id="A0A4Y2HC38"/>
<reference evidence="1 2" key="1">
    <citation type="journal article" date="2019" name="Sci. Rep.">
        <title>Orb-weaving spider Araneus ventricosus genome elucidates the spidroin gene catalogue.</title>
        <authorList>
            <person name="Kono N."/>
            <person name="Nakamura H."/>
            <person name="Ohtoshi R."/>
            <person name="Moran D.A.P."/>
            <person name="Shinohara A."/>
            <person name="Yoshida Y."/>
            <person name="Fujiwara M."/>
            <person name="Mori M."/>
            <person name="Tomita M."/>
            <person name="Arakawa K."/>
        </authorList>
    </citation>
    <scope>NUCLEOTIDE SEQUENCE [LARGE SCALE GENOMIC DNA]</scope>
</reference>
<evidence type="ECO:0000313" key="2">
    <source>
        <dbReference type="Proteomes" id="UP000499080"/>
    </source>
</evidence>
<evidence type="ECO:0000313" key="1">
    <source>
        <dbReference type="EMBL" id="GBM62839.1"/>
    </source>
</evidence>
<name>A0A4Y2HC38_ARAVE</name>
<dbReference type="EMBL" id="BGPR01181086">
    <property type="protein sequence ID" value="GBM62839.1"/>
    <property type="molecule type" value="Genomic_DNA"/>
</dbReference>
<organism evidence="1 2">
    <name type="scientific">Araneus ventricosus</name>
    <name type="common">Orbweaver spider</name>
    <name type="synonym">Epeira ventricosa</name>
    <dbReference type="NCBI Taxonomy" id="182803"/>
    <lineage>
        <taxon>Eukaryota</taxon>
        <taxon>Metazoa</taxon>
        <taxon>Ecdysozoa</taxon>
        <taxon>Arthropoda</taxon>
        <taxon>Chelicerata</taxon>
        <taxon>Arachnida</taxon>
        <taxon>Araneae</taxon>
        <taxon>Araneomorphae</taxon>
        <taxon>Entelegynae</taxon>
        <taxon>Araneoidea</taxon>
        <taxon>Araneidae</taxon>
        <taxon>Araneus</taxon>
    </lineage>
</organism>
<accession>A0A4Y2HC38</accession>
<comment type="caution">
    <text evidence="1">The sequence shown here is derived from an EMBL/GenBank/DDBJ whole genome shotgun (WGS) entry which is preliminary data.</text>
</comment>
<protein>
    <submittedName>
        <fullName evidence="1">Uncharacterized protein</fullName>
    </submittedName>
</protein>
<gene>
    <name evidence="1" type="ORF">AVEN_149087_1</name>
</gene>
<sequence>MNLHGKLAASSLHGHFEAFVNFLQACTLAMTNLWQASTLVMTNFWQTCYKLKLLSGDLVDSGRFVVISFTVDGLSGGRKEPLRQQLNSLSLKGMAR</sequence>
<proteinExistence type="predicted"/>
<keyword evidence="2" id="KW-1185">Reference proteome</keyword>